<dbReference type="Pfam" id="PF16889">
    <property type="entry name" value="Hepar_II_III_N"/>
    <property type="match status" value="1"/>
</dbReference>
<evidence type="ECO:0000259" key="1">
    <source>
        <dbReference type="Pfam" id="PF16889"/>
    </source>
</evidence>
<name>C0D3H0_9FIRM</name>
<protein>
    <recommendedName>
        <fullName evidence="1">Heparin-sulfate lyase N-terminal domain-containing protein</fullName>
    </recommendedName>
</protein>
<dbReference type="SUPFAM" id="SSF48230">
    <property type="entry name" value="Chondroitin AC/alginate lyase"/>
    <property type="match status" value="1"/>
</dbReference>
<organism evidence="2 3">
    <name type="scientific">[Clostridium] asparagiforme DSM 15981</name>
    <dbReference type="NCBI Taxonomy" id="518636"/>
    <lineage>
        <taxon>Bacteria</taxon>
        <taxon>Bacillati</taxon>
        <taxon>Bacillota</taxon>
        <taxon>Clostridia</taxon>
        <taxon>Lachnospirales</taxon>
        <taxon>Lachnospiraceae</taxon>
        <taxon>Enterocloster</taxon>
    </lineage>
</organism>
<accession>C0D3H0</accession>
<evidence type="ECO:0000313" key="3">
    <source>
        <dbReference type="Proteomes" id="UP000004756"/>
    </source>
</evidence>
<sequence>MEMQKIDMKWCARYCREFWPEECAHILRIADDAVEQRFLFDLPWDMEQTAEAVEFAGDIDWQYMPKGDPEFIYQFNRHRYWICLGQAYALTGDEKYAACFVGQLTSWLEENPINPGTVKTTWRTIEAGIRGENWVKAMEYFRDCPVVTEEVRERFLHGLHLHGQFLLDCRVPLQR</sequence>
<evidence type="ECO:0000313" key="2">
    <source>
        <dbReference type="EMBL" id="EEG54121.1"/>
    </source>
</evidence>
<reference evidence="2 3" key="2">
    <citation type="submission" date="2009-02" db="EMBL/GenBank/DDBJ databases">
        <title>Draft genome sequence of Clostridium asparagiforme (DSM 15981).</title>
        <authorList>
            <person name="Sudarsanam P."/>
            <person name="Ley R."/>
            <person name="Guruge J."/>
            <person name="Turnbaugh P.J."/>
            <person name="Mahowald M."/>
            <person name="Liep D."/>
            <person name="Gordon J."/>
        </authorList>
    </citation>
    <scope>NUCLEOTIDE SEQUENCE [LARGE SCALE GENOMIC DNA]</scope>
    <source>
        <strain evidence="2 3">DSM 15981</strain>
    </source>
</reference>
<dbReference type="HOGENOM" id="CLU_1529966_0_0_9"/>
<dbReference type="RefSeq" id="WP_007713656.1">
    <property type="nucleotide sequence ID" value="NZ_GG657592.1"/>
</dbReference>
<dbReference type="EMBL" id="ACCJ01000300">
    <property type="protein sequence ID" value="EEG54121.1"/>
    <property type="molecule type" value="Genomic_DNA"/>
</dbReference>
<dbReference type="InterPro" id="IPR008929">
    <property type="entry name" value="Chondroitin_lyas"/>
</dbReference>
<dbReference type="Gene3D" id="1.50.10.100">
    <property type="entry name" value="Chondroitin AC/alginate lyase"/>
    <property type="match status" value="1"/>
</dbReference>
<dbReference type="PANTHER" id="PTHR39210">
    <property type="entry name" value="HEPARIN-SULFATE LYASE"/>
    <property type="match status" value="1"/>
</dbReference>
<proteinExistence type="predicted"/>
<comment type="caution">
    <text evidence="2">The sequence shown here is derived from an EMBL/GenBank/DDBJ whole genome shotgun (WGS) entry which is preliminary data.</text>
</comment>
<reference evidence="2 3" key="1">
    <citation type="submission" date="2009-01" db="EMBL/GenBank/DDBJ databases">
        <authorList>
            <person name="Fulton L."/>
            <person name="Clifton S."/>
            <person name="Fulton B."/>
            <person name="Xu J."/>
            <person name="Minx P."/>
            <person name="Pepin K.H."/>
            <person name="Johnson M."/>
            <person name="Bhonagiri V."/>
            <person name="Nash W.E."/>
            <person name="Mardis E.R."/>
            <person name="Wilson R.K."/>
        </authorList>
    </citation>
    <scope>NUCLEOTIDE SEQUENCE [LARGE SCALE GENOMIC DNA]</scope>
    <source>
        <strain evidence="2 3">DSM 15981</strain>
    </source>
</reference>
<dbReference type="PANTHER" id="PTHR39210:SF1">
    <property type="entry name" value="HEPARIN-SULFATE LYASE"/>
    <property type="match status" value="1"/>
</dbReference>
<keyword evidence="3" id="KW-1185">Reference proteome</keyword>
<dbReference type="AlphaFoldDB" id="C0D3H0"/>
<feature type="domain" description="Heparin-sulfate lyase N-terminal" evidence="1">
    <location>
        <begin position="28"/>
        <end position="168"/>
    </location>
</feature>
<dbReference type="Proteomes" id="UP000004756">
    <property type="component" value="Unassembled WGS sequence"/>
</dbReference>
<dbReference type="InterPro" id="IPR031680">
    <property type="entry name" value="Hepar_II_III_N"/>
</dbReference>
<gene>
    <name evidence="2" type="ORF">CLOSTASPAR_03811</name>
</gene>